<keyword evidence="2" id="KW-1185">Reference proteome</keyword>
<dbReference type="AlphaFoldDB" id="A0A9X3S3E0"/>
<gene>
    <name evidence="1" type="ORF">OM076_03935</name>
</gene>
<name>A0A9X3S3E0_9ACTN</name>
<dbReference type="RefSeq" id="WP_270038096.1">
    <property type="nucleotide sequence ID" value="NZ_JAPDOD010000002.1"/>
</dbReference>
<protein>
    <submittedName>
        <fullName evidence="1">Uncharacterized protein</fullName>
    </submittedName>
</protein>
<evidence type="ECO:0000313" key="2">
    <source>
        <dbReference type="Proteomes" id="UP001149140"/>
    </source>
</evidence>
<reference evidence="1" key="1">
    <citation type="submission" date="2022-10" db="EMBL/GenBank/DDBJ databases">
        <title>The WGS of Solirubrobacter ginsenosidimutans DSM 21036.</title>
        <authorList>
            <person name="Jiang Z."/>
        </authorList>
    </citation>
    <scope>NUCLEOTIDE SEQUENCE</scope>
    <source>
        <strain evidence="1">DSM 21036</strain>
    </source>
</reference>
<proteinExistence type="predicted"/>
<evidence type="ECO:0000313" key="1">
    <source>
        <dbReference type="EMBL" id="MDA0159403.1"/>
    </source>
</evidence>
<dbReference type="EMBL" id="JAPDOD010000002">
    <property type="protein sequence ID" value="MDA0159403.1"/>
    <property type="molecule type" value="Genomic_DNA"/>
</dbReference>
<organism evidence="1 2">
    <name type="scientific">Solirubrobacter ginsenosidimutans</name>
    <dbReference type="NCBI Taxonomy" id="490573"/>
    <lineage>
        <taxon>Bacteria</taxon>
        <taxon>Bacillati</taxon>
        <taxon>Actinomycetota</taxon>
        <taxon>Thermoleophilia</taxon>
        <taxon>Solirubrobacterales</taxon>
        <taxon>Solirubrobacteraceae</taxon>
        <taxon>Solirubrobacter</taxon>
    </lineage>
</organism>
<comment type="caution">
    <text evidence="1">The sequence shown here is derived from an EMBL/GenBank/DDBJ whole genome shotgun (WGS) entry which is preliminary data.</text>
</comment>
<accession>A0A9X3S3E0</accession>
<sequence length="205" mass="22798">MARAPSQPERSAEQLISRLNLALERNEPPGALKLDLRWDGRGTSVIRDGSLYRDAPPPVGPKNFKRIEPDYFGASFFVEVKGDVSGNSWEGLSRDACNDNIRLALLRMARGAIDDPRVEYGGLDASLQRLVDNALAPYPRSLPEGRVYLRWEDLKSVVSSPSQNCQRTDIDLSGRTLPIKAVVGGPEALYILDAETMTEWRSMVR</sequence>
<dbReference type="Proteomes" id="UP001149140">
    <property type="component" value="Unassembled WGS sequence"/>
</dbReference>